<dbReference type="AlphaFoldDB" id="A0A821V949"/>
<proteinExistence type="predicted"/>
<dbReference type="Proteomes" id="UP000663872">
    <property type="component" value="Unassembled WGS sequence"/>
</dbReference>
<comment type="caution">
    <text evidence="2">The sequence shown here is derived from an EMBL/GenBank/DDBJ whole genome shotgun (WGS) entry which is preliminary data.</text>
</comment>
<dbReference type="EMBL" id="CAJNYT010004437">
    <property type="protein sequence ID" value="CAF3663911.1"/>
    <property type="molecule type" value="Genomic_DNA"/>
</dbReference>
<feature type="non-terminal residue" evidence="2">
    <location>
        <position position="1"/>
    </location>
</feature>
<evidence type="ECO:0000313" key="1">
    <source>
        <dbReference type="EMBL" id="CAF3663911.1"/>
    </source>
</evidence>
<evidence type="ECO:0000313" key="2">
    <source>
        <dbReference type="EMBL" id="CAF4902016.1"/>
    </source>
</evidence>
<organism evidence="2 3">
    <name type="scientific">Rotaria socialis</name>
    <dbReference type="NCBI Taxonomy" id="392032"/>
    <lineage>
        <taxon>Eukaryota</taxon>
        <taxon>Metazoa</taxon>
        <taxon>Spiralia</taxon>
        <taxon>Gnathifera</taxon>
        <taxon>Rotifera</taxon>
        <taxon>Eurotatoria</taxon>
        <taxon>Bdelloidea</taxon>
        <taxon>Philodinida</taxon>
        <taxon>Philodinidae</taxon>
        <taxon>Rotaria</taxon>
    </lineage>
</organism>
<accession>A0A821V949</accession>
<name>A0A821V949_9BILA</name>
<dbReference type="EMBL" id="CAJOBR010011111">
    <property type="protein sequence ID" value="CAF4902016.1"/>
    <property type="molecule type" value="Genomic_DNA"/>
</dbReference>
<sequence>VADEVEAIRILIIENKSIREILSKLRRRAISLDKRCKAAKTIGKGASTLGSGLSLVAPFTGGLMVAFGTAAAALSIFGSAVETVAEWIDHKKSAEIFDEINSSVNNRKYADYPVKILKRYFKNSIEYLVGHDINKENAIQISLKQLYDSGSAALKPSFKGYVTSAMSLLGYKISKDSLKHVEKLAKPSSTLTTVLRSAASLCKVVGLVAGIVSTTINMIDFVQSIGNWTKDHPTVKVINDIENVLEDEAKTLHDLYKKITSQLTKTGSQLTSKDKKKEALMAKILAVSNEEVVEVVTEYITLIHNNAETMKKESIKVKTAPDKDKTKDNHVINKHVIQLQRDLFDAFFAQKCSKTFSAVEELENLSETRISKDYHNPFEKKIKDNIAIHMKVTTDAKCNYFDYNAVTYGPIAYIISSLALKYLEYSYKDPVSQDSTHMKLALKTACKIMNSKPYYVDEEAKKMWLLGGPDHRKKYEDSAPKVFTMFSNLPEHMDKWVEELKHFLPKILEHLQKHGTPSSYITDKSTPS</sequence>
<protein>
    <submittedName>
        <fullName evidence="2">Uncharacterized protein</fullName>
    </submittedName>
</protein>
<evidence type="ECO:0000313" key="3">
    <source>
        <dbReference type="Proteomes" id="UP000663848"/>
    </source>
</evidence>
<gene>
    <name evidence="1" type="ORF">GRG538_LOCUS25932</name>
    <name evidence="2" type="ORF">QYT958_LOCUS30815</name>
</gene>
<feature type="non-terminal residue" evidence="2">
    <location>
        <position position="528"/>
    </location>
</feature>
<dbReference type="Proteomes" id="UP000663848">
    <property type="component" value="Unassembled WGS sequence"/>
</dbReference>
<reference evidence="2" key="1">
    <citation type="submission" date="2021-02" db="EMBL/GenBank/DDBJ databases">
        <authorList>
            <person name="Nowell W R."/>
        </authorList>
    </citation>
    <scope>NUCLEOTIDE SEQUENCE</scope>
</reference>